<dbReference type="Gene3D" id="3.40.30.20">
    <property type="match status" value="1"/>
</dbReference>
<proteinExistence type="inferred from homology"/>
<evidence type="ECO:0000313" key="8">
    <source>
        <dbReference type="EMBL" id="GAA4101589.1"/>
    </source>
</evidence>
<dbReference type="InterPro" id="IPR036249">
    <property type="entry name" value="Thioredoxin-like_sf"/>
</dbReference>
<dbReference type="GO" id="GO:0004497">
    <property type="term" value="F:monooxygenase activity"/>
    <property type="evidence" value="ECO:0007669"/>
    <property type="project" value="UniProtKB-KW"/>
</dbReference>
<evidence type="ECO:0000256" key="5">
    <source>
        <dbReference type="ARBA" id="ARBA00023002"/>
    </source>
</evidence>
<evidence type="ECO:0000256" key="3">
    <source>
        <dbReference type="ARBA" id="ARBA00022630"/>
    </source>
</evidence>
<dbReference type="InterPro" id="IPR012941">
    <property type="entry name" value="Phe_hydrox_C_dim_dom"/>
</dbReference>
<evidence type="ECO:0000256" key="4">
    <source>
        <dbReference type="ARBA" id="ARBA00022827"/>
    </source>
</evidence>
<dbReference type="InterPro" id="IPR038220">
    <property type="entry name" value="PHOX_C_sf"/>
</dbReference>
<dbReference type="RefSeq" id="WP_345105752.1">
    <property type="nucleotide sequence ID" value="NZ_BAABCV010000010.1"/>
</dbReference>
<evidence type="ECO:0000259" key="7">
    <source>
        <dbReference type="Pfam" id="PF07976"/>
    </source>
</evidence>
<keyword evidence="9" id="KW-1185">Reference proteome</keyword>
<feature type="domain" description="Phenol hydroxylase-like C-terminal dimerisation" evidence="7">
    <location>
        <begin position="479"/>
        <end position="526"/>
    </location>
</feature>
<dbReference type="SUPFAM" id="SSF52833">
    <property type="entry name" value="Thioredoxin-like"/>
    <property type="match status" value="1"/>
</dbReference>
<evidence type="ECO:0000256" key="1">
    <source>
        <dbReference type="ARBA" id="ARBA00001974"/>
    </source>
</evidence>
<dbReference type="PANTHER" id="PTHR43004:SF19">
    <property type="entry name" value="BINDING MONOOXYGENASE, PUTATIVE (JCVI)-RELATED"/>
    <property type="match status" value="1"/>
</dbReference>
<keyword evidence="3" id="KW-0285">Flavoprotein</keyword>
<accession>A0ABP7X0E5</accession>
<feature type="domain" description="FAD-binding" evidence="6">
    <location>
        <begin position="7"/>
        <end position="345"/>
    </location>
</feature>
<comment type="cofactor">
    <cofactor evidence="1">
        <name>FAD</name>
        <dbReference type="ChEBI" id="CHEBI:57692"/>
    </cofactor>
</comment>
<name>A0ABP7X0E5_9SPHI</name>
<dbReference type="PANTHER" id="PTHR43004">
    <property type="entry name" value="TRK SYSTEM POTASSIUM UPTAKE PROTEIN"/>
    <property type="match status" value="1"/>
</dbReference>
<dbReference type="SUPFAM" id="SSF51905">
    <property type="entry name" value="FAD/NAD(P)-binding domain"/>
    <property type="match status" value="1"/>
</dbReference>
<dbReference type="InterPro" id="IPR050641">
    <property type="entry name" value="RIFMO-like"/>
</dbReference>
<dbReference type="Pfam" id="PF07976">
    <property type="entry name" value="Phe_hydrox_dim"/>
    <property type="match status" value="1"/>
</dbReference>
<dbReference type="Pfam" id="PF01494">
    <property type="entry name" value="FAD_binding_3"/>
    <property type="match status" value="1"/>
</dbReference>
<sequence length="537" mass="60448">MINQQHTQVLIVGAGPSGLMMAAQLLRHGVQPVIIDSKQGPTDQSKALAVQARSLEIYRQLGVVETIINNGKQAGGVALNEGGKKLAGLSLEDTGRGQTKFPYVFLYQQSKNERTLLDFLTANCCPVYWDTNLVSLTQGAGKIEVQLQSAAEPVTLTCNWLIGADGAHSTVRKQLQIPFNGDTYAHEFYLADVELDNKKLSDTLVDLYLSKKGFAGFFPMPEKNCYRIIGNLPENVKTEDLKLDDVLPHLNSVTKSVINVADIKWFTTYRLHHRMADSFRKQRSFLIGDAAHIHSPVGGQGMNTGLQDAYNLGWKLAGVCTGQLSEQILESYAAERIPVAKELLNTTDRMFKVVMSTGWFTMLFKRWVLPGLLQFVWNRPNIRELFFRRVSQIYINYRHSKISLHLSNATQIKAGDRLPYLTVYDEKKQTATDLHEWCSKPGFTLIVLGKLKEIDLFTLAKWITQNYNGGLNFYYLPPSAKNKHIFEHFEVAKDKKKALIIRPDMHIGLVNDVVDIDMMDNYLNKVAGLAKQLINRG</sequence>
<reference evidence="9" key="1">
    <citation type="journal article" date="2019" name="Int. J. Syst. Evol. Microbiol.">
        <title>The Global Catalogue of Microorganisms (GCM) 10K type strain sequencing project: providing services to taxonomists for standard genome sequencing and annotation.</title>
        <authorList>
            <consortium name="The Broad Institute Genomics Platform"/>
            <consortium name="The Broad Institute Genome Sequencing Center for Infectious Disease"/>
            <person name="Wu L."/>
            <person name="Ma J."/>
        </authorList>
    </citation>
    <scope>NUCLEOTIDE SEQUENCE [LARGE SCALE GENOMIC DNA]</scope>
    <source>
        <strain evidence="9">JCM 17085</strain>
    </source>
</reference>
<dbReference type="InterPro" id="IPR036188">
    <property type="entry name" value="FAD/NAD-bd_sf"/>
</dbReference>
<dbReference type="Gene3D" id="3.50.50.60">
    <property type="entry name" value="FAD/NAD(P)-binding domain"/>
    <property type="match status" value="1"/>
</dbReference>
<comment type="similarity">
    <text evidence="2">Belongs to the PheA/TfdB FAD monooxygenase family.</text>
</comment>
<dbReference type="PRINTS" id="PR00420">
    <property type="entry name" value="RNGMNOXGNASE"/>
</dbReference>
<evidence type="ECO:0000259" key="6">
    <source>
        <dbReference type="Pfam" id="PF01494"/>
    </source>
</evidence>
<keyword evidence="5" id="KW-0560">Oxidoreductase</keyword>
<dbReference type="Proteomes" id="UP001500841">
    <property type="component" value="Unassembled WGS sequence"/>
</dbReference>
<dbReference type="Gene3D" id="3.30.70.2450">
    <property type="match status" value="1"/>
</dbReference>
<dbReference type="EMBL" id="BAABCV010000010">
    <property type="protein sequence ID" value="GAA4101589.1"/>
    <property type="molecule type" value="Genomic_DNA"/>
</dbReference>
<evidence type="ECO:0000313" key="9">
    <source>
        <dbReference type="Proteomes" id="UP001500841"/>
    </source>
</evidence>
<keyword evidence="8" id="KW-0503">Monooxygenase</keyword>
<organism evidence="8 9">
    <name type="scientific">Mucilaginibacter panaciglaebae</name>
    <dbReference type="NCBI Taxonomy" id="502331"/>
    <lineage>
        <taxon>Bacteria</taxon>
        <taxon>Pseudomonadati</taxon>
        <taxon>Bacteroidota</taxon>
        <taxon>Sphingobacteriia</taxon>
        <taxon>Sphingobacteriales</taxon>
        <taxon>Sphingobacteriaceae</taxon>
        <taxon>Mucilaginibacter</taxon>
    </lineage>
</organism>
<protein>
    <submittedName>
        <fullName evidence="8">FAD-dependent monooxygenase</fullName>
    </submittedName>
</protein>
<keyword evidence="4" id="KW-0274">FAD</keyword>
<gene>
    <name evidence="8" type="ORF">GCM10022392_27960</name>
</gene>
<evidence type="ECO:0000256" key="2">
    <source>
        <dbReference type="ARBA" id="ARBA00007801"/>
    </source>
</evidence>
<dbReference type="InterPro" id="IPR002938">
    <property type="entry name" value="FAD-bd"/>
</dbReference>
<comment type="caution">
    <text evidence="8">The sequence shown here is derived from an EMBL/GenBank/DDBJ whole genome shotgun (WGS) entry which is preliminary data.</text>
</comment>